<comment type="caution">
    <text evidence="3">The sequence shown here is derived from an EMBL/GenBank/DDBJ whole genome shotgun (WGS) entry which is preliminary data.</text>
</comment>
<dbReference type="InterPro" id="IPR017853">
    <property type="entry name" value="GH"/>
</dbReference>
<dbReference type="Proteomes" id="UP000664795">
    <property type="component" value="Unassembled WGS sequence"/>
</dbReference>
<dbReference type="PANTHER" id="PTHR37836">
    <property type="entry name" value="LMO1036 PROTEIN"/>
    <property type="match status" value="1"/>
</dbReference>
<reference evidence="3 4" key="1">
    <citation type="submission" date="2021-03" db="EMBL/GenBank/DDBJ databases">
        <title>Fibrella sp. HMF5036 genome sequencing and assembly.</title>
        <authorList>
            <person name="Kang H."/>
            <person name="Kim H."/>
            <person name="Bae S."/>
            <person name="Joh K."/>
        </authorList>
    </citation>
    <scope>NUCLEOTIDE SEQUENCE [LARGE SCALE GENOMIC DNA]</scope>
    <source>
        <strain evidence="3 4">HMF5036</strain>
    </source>
</reference>
<evidence type="ECO:0000313" key="3">
    <source>
        <dbReference type="EMBL" id="MBO0931930.1"/>
    </source>
</evidence>
<name>A0A939K159_9BACT</name>
<dbReference type="EMBL" id="JAFMYU010000009">
    <property type="protein sequence ID" value="MBO0931930.1"/>
    <property type="molecule type" value="Genomic_DNA"/>
</dbReference>
<sequence length="472" mass="52660">MKKQLAHSLIALLLVATTALGQSVDFTNRFPLRSSANGHHLVDRQNRPFFYLADTPWTLGYQFTMAEVDDYLRTRQTQRFNVIQIQFLTDQFSYNKTAAGQLALNNTLDLANRNEPFFAHLDSCIRRAADYGMAVMIAPAWLSCCSPGWHQGLRDNGTDKARAFGVFLGQRYHHTRFPNVLGWIHGGDSNPGGEMDELQALAEGIRQTEGTYPRLHTGHWGSPYSTRDQTPQVSWLNLNATYTYDPTRTDLGLYQYQVYAASLRDYQRVPVQPFFLIESHYESPDAADISTGTTAEVLRRQAWWSALSGATGVTYGSANCCGKRADWRTILTMPVAGQMRHLGTLMNQIAWHTLIPDGLPDPAQPDNHRLVVAGFGTFYPYPGPANDVGADYIASAASPDKRLFVCYIPPTGTAQRTFTVDLRGFPRIRHARWLNPATGAVSQLLKLTSTRQPLTTPGDNGTGQNDWVLVVE</sequence>
<dbReference type="InterPro" id="IPR025277">
    <property type="entry name" value="Apiosidase-like_cat_dom"/>
</dbReference>
<evidence type="ECO:0000313" key="4">
    <source>
        <dbReference type="Proteomes" id="UP000664795"/>
    </source>
</evidence>
<keyword evidence="4" id="KW-1185">Reference proteome</keyword>
<dbReference type="Gene3D" id="3.20.20.80">
    <property type="entry name" value="Glycosidases"/>
    <property type="match status" value="1"/>
</dbReference>
<dbReference type="AlphaFoldDB" id="A0A939K159"/>
<proteinExistence type="predicted"/>
<dbReference type="Pfam" id="PF13204">
    <property type="entry name" value="Apiosidase"/>
    <property type="match status" value="1"/>
</dbReference>
<organism evidence="3 4">
    <name type="scientific">Fibrella aquatilis</name>
    <dbReference type="NCBI Taxonomy" id="2817059"/>
    <lineage>
        <taxon>Bacteria</taxon>
        <taxon>Pseudomonadati</taxon>
        <taxon>Bacteroidota</taxon>
        <taxon>Cytophagia</taxon>
        <taxon>Cytophagales</taxon>
        <taxon>Spirosomataceae</taxon>
        <taxon>Fibrella</taxon>
    </lineage>
</organism>
<evidence type="ECO:0000259" key="2">
    <source>
        <dbReference type="Pfam" id="PF13204"/>
    </source>
</evidence>
<keyword evidence="1" id="KW-0732">Signal</keyword>
<dbReference type="SUPFAM" id="SSF51445">
    <property type="entry name" value="(Trans)glycosidases"/>
    <property type="match status" value="1"/>
</dbReference>
<feature type="chain" id="PRO_5037234531" evidence="1">
    <location>
        <begin position="22"/>
        <end position="472"/>
    </location>
</feature>
<dbReference type="PANTHER" id="PTHR37836:SF2">
    <property type="entry name" value="DUF4038 DOMAIN-CONTAINING PROTEIN"/>
    <property type="match status" value="1"/>
</dbReference>
<evidence type="ECO:0000256" key="1">
    <source>
        <dbReference type="SAM" id="SignalP"/>
    </source>
</evidence>
<protein>
    <submittedName>
        <fullName evidence="3">DUF4038 domain-containing protein</fullName>
    </submittedName>
</protein>
<feature type="signal peptide" evidence="1">
    <location>
        <begin position="1"/>
        <end position="21"/>
    </location>
</feature>
<dbReference type="RefSeq" id="WP_207335898.1">
    <property type="nucleotide sequence ID" value="NZ_JAFMYU010000009.1"/>
</dbReference>
<accession>A0A939K159</accession>
<feature type="domain" description="Apiosidase-like catalytic" evidence="2">
    <location>
        <begin position="35"/>
        <end position="351"/>
    </location>
</feature>
<gene>
    <name evidence="3" type="ORF">J2I48_13050</name>
</gene>